<dbReference type="SUPFAM" id="SSF51905">
    <property type="entry name" value="FAD/NAD(P)-binding domain"/>
    <property type="match status" value="1"/>
</dbReference>
<dbReference type="Pfam" id="PF12797">
    <property type="entry name" value="Fer4_2"/>
    <property type="match status" value="1"/>
</dbReference>
<dbReference type="InterPro" id="IPR017896">
    <property type="entry name" value="4Fe4S_Fe-S-bd"/>
</dbReference>
<dbReference type="GO" id="GO:0051536">
    <property type="term" value="F:iron-sulfur cluster binding"/>
    <property type="evidence" value="ECO:0007669"/>
    <property type="project" value="InterPro"/>
</dbReference>
<dbReference type="PROSITE" id="PS00198">
    <property type="entry name" value="4FE4S_FER_1"/>
    <property type="match status" value="1"/>
</dbReference>
<feature type="non-terminal residue" evidence="2">
    <location>
        <position position="240"/>
    </location>
</feature>
<dbReference type="Pfam" id="PF14691">
    <property type="entry name" value="Fer4_20"/>
    <property type="match status" value="1"/>
</dbReference>
<dbReference type="Pfam" id="PF13450">
    <property type="entry name" value="NAD_binding_8"/>
    <property type="match status" value="1"/>
</dbReference>
<dbReference type="EMBL" id="BARS01012031">
    <property type="protein sequence ID" value="GAF96329.1"/>
    <property type="molecule type" value="Genomic_DNA"/>
</dbReference>
<dbReference type="Gene3D" id="3.40.50.720">
    <property type="entry name" value="NAD(P)-binding Rossmann-like Domain"/>
    <property type="match status" value="1"/>
</dbReference>
<dbReference type="Gene3D" id="3.30.70.20">
    <property type="match status" value="1"/>
</dbReference>
<protein>
    <recommendedName>
        <fullName evidence="1">4Fe-4S ferredoxin-type domain-containing protein</fullName>
    </recommendedName>
</protein>
<sequence>AKLDKTFPTNDCAMCTISPKLVEVGRHLNIELLVDTEVLGVEGEPGKFNVSLRRKPLYVDLDKCVGCGDCADVCPVVLTDTFNEGLSERRAAYKLYPQAVPDAYTIEKLGIAPCRGACPAGQRAQGYIALITEGRYREALRVIKEDNPFPSVCGRTCHHPCESYCARSLVDEPVAIMSLKRFVVDYALAYGRERVEPAPRTKPHWVAVIGAGPAGLTAAHDLAKMGYGVTVYEALPVAGG</sequence>
<dbReference type="InterPro" id="IPR051394">
    <property type="entry name" value="Glutamate_Synthase"/>
</dbReference>
<comment type="caution">
    <text evidence="2">The sequence shown here is derived from an EMBL/GenBank/DDBJ whole genome shotgun (WGS) entry which is preliminary data.</text>
</comment>
<name>X0TT02_9ZZZZ</name>
<dbReference type="InterPro" id="IPR036188">
    <property type="entry name" value="FAD/NAD-bd_sf"/>
</dbReference>
<dbReference type="InterPro" id="IPR009051">
    <property type="entry name" value="Helical_ferredxn"/>
</dbReference>
<dbReference type="Gene3D" id="1.10.1060.10">
    <property type="entry name" value="Alpha-helical ferredoxin"/>
    <property type="match status" value="1"/>
</dbReference>
<dbReference type="InterPro" id="IPR017900">
    <property type="entry name" value="4Fe4S_Fe_S_CS"/>
</dbReference>
<dbReference type="PANTHER" id="PTHR43100">
    <property type="entry name" value="GLUTAMATE SYNTHASE [NADPH] SMALL CHAIN"/>
    <property type="match status" value="1"/>
</dbReference>
<feature type="non-terminal residue" evidence="2">
    <location>
        <position position="1"/>
    </location>
</feature>
<organism evidence="2">
    <name type="scientific">marine sediment metagenome</name>
    <dbReference type="NCBI Taxonomy" id="412755"/>
    <lineage>
        <taxon>unclassified sequences</taxon>
        <taxon>metagenomes</taxon>
        <taxon>ecological metagenomes</taxon>
    </lineage>
</organism>
<dbReference type="PANTHER" id="PTHR43100:SF1">
    <property type="entry name" value="GLUTAMATE SYNTHASE [NADPH] SMALL CHAIN"/>
    <property type="match status" value="1"/>
</dbReference>
<accession>X0TT02</accession>
<evidence type="ECO:0000259" key="1">
    <source>
        <dbReference type="PROSITE" id="PS51379"/>
    </source>
</evidence>
<dbReference type="InterPro" id="IPR028261">
    <property type="entry name" value="DPD_II"/>
</dbReference>
<dbReference type="PRINTS" id="PR00419">
    <property type="entry name" value="ADXRDTASE"/>
</dbReference>
<evidence type="ECO:0000313" key="2">
    <source>
        <dbReference type="EMBL" id="GAF96329.1"/>
    </source>
</evidence>
<gene>
    <name evidence="2" type="ORF">S01H1_21630</name>
</gene>
<dbReference type="PROSITE" id="PS51379">
    <property type="entry name" value="4FE4S_FER_2"/>
    <property type="match status" value="1"/>
</dbReference>
<reference evidence="2" key="1">
    <citation type="journal article" date="2014" name="Front. Microbiol.">
        <title>High frequency of phylogenetically diverse reductive dehalogenase-homologous genes in deep subseafloor sedimentary metagenomes.</title>
        <authorList>
            <person name="Kawai M."/>
            <person name="Futagami T."/>
            <person name="Toyoda A."/>
            <person name="Takaki Y."/>
            <person name="Nishi S."/>
            <person name="Hori S."/>
            <person name="Arai W."/>
            <person name="Tsubouchi T."/>
            <person name="Morono Y."/>
            <person name="Uchiyama I."/>
            <person name="Ito T."/>
            <person name="Fujiyama A."/>
            <person name="Inagaki F."/>
            <person name="Takami H."/>
        </authorList>
    </citation>
    <scope>NUCLEOTIDE SEQUENCE</scope>
    <source>
        <strain evidence="2">Expedition CK06-06</strain>
    </source>
</reference>
<dbReference type="SUPFAM" id="SSF46548">
    <property type="entry name" value="alpha-helical ferredoxin"/>
    <property type="match status" value="1"/>
</dbReference>
<proteinExistence type="predicted"/>
<dbReference type="AlphaFoldDB" id="X0TT02"/>
<feature type="domain" description="4Fe-4S ferredoxin-type" evidence="1">
    <location>
        <begin position="55"/>
        <end position="85"/>
    </location>
</feature>